<sequence>MAWRFEGDIKGAAGKDDSDDPYNHAEFKATLGLTAVAEALGDVRLYERATLLHSPQPNEQQKRSIIEFCLSVDDGQSALKWLQEPWSARFASDHGRLLDKTLSLLGQTYELISLRRSAYEADPSFDKLQALLDVLPEHEKDAVRDGAIDRALAAGSLYTAIATLIALDAQDLAAKTALERADSLDSVGYNTLARWAQTFSHSGHALAAAICYRTLLEDILDNSRSKAYGHAARYYKNLSQLDADISNYHPFSDRAGFEGALREKHGRKSSFWRQAE</sequence>
<dbReference type="EMBL" id="CP015839">
    <property type="protein sequence ID" value="ANG64879.1"/>
    <property type="molecule type" value="Genomic_DNA"/>
</dbReference>
<evidence type="ECO:0000313" key="1">
    <source>
        <dbReference type="EMBL" id="ANG64879.1"/>
    </source>
</evidence>
<evidence type="ECO:0000313" key="2">
    <source>
        <dbReference type="Proteomes" id="UP000078070"/>
    </source>
</evidence>
<proteinExistence type="predicted"/>
<reference evidence="1 2" key="2">
    <citation type="journal article" date="2018" name="Int. J. Syst. Evol. Microbiol.">
        <title>Marinobacterium aestuarii sp. nov., a benzene-degrading marine bacterium isolated from estuary sediment.</title>
        <authorList>
            <person name="Bae S.S."/>
            <person name="Jung J."/>
            <person name="Chung D."/>
            <person name="Baek K."/>
        </authorList>
    </citation>
    <scope>NUCLEOTIDE SEQUENCE [LARGE SCALE GENOMIC DNA]</scope>
    <source>
        <strain evidence="1 2">ST58-10</strain>
    </source>
</reference>
<dbReference type="InterPro" id="IPR049245">
    <property type="entry name" value="DUF6880"/>
</dbReference>
<dbReference type="STRING" id="1821621.A8C75_21945"/>
<dbReference type="Pfam" id="PF21810">
    <property type="entry name" value="DUF6880"/>
    <property type="match status" value="1"/>
</dbReference>
<reference evidence="2" key="1">
    <citation type="submission" date="2016-05" db="EMBL/GenBank/DDBJ databases">
        <authorList>
            <person name="Baek K."/>
            <person name="Yang S.-J."/>
        </authorList>
    </citation>
    <scope>NUCLEOTIDE SEQUENCE [LARGE SCALE GENOMIC DNA]</scope>
    <source>
        <strain evidence="2">ST58-10</strain>
    </source>
</reference>
<dbReference type="KEGG" id="mars:A8C75_21945"/>
<dbReference type="AlphaFoldDB" id="A0A1A9F545"/>
<protein>
    <submittedName>
        <fullName evidence="1">Uncharacterized protein</fullName>
    </submittedName>
</protein>
<dbReference type="RefSeq" id="WP_067386565.1">
    <property type="nucleotide sequence ID" value="NZ_CP015839.1"/>
</dbReference>
<keyword evidence="2" id="KW-1185">Reference proteome</keyword>
<name>A0A1A9F545_9GAMM</name>
<dbReference type="Proteomes" id="UP000078070">
    <property type="component" value="Chromosome"/>
</dbReference>
<accession>A0A1A9F545</accession>
<gene>
    <name evidence="1" type="ORF">A8C75_21945</name>
</gene>
<organism evidence="1 2">
    <name type="scientific">Marinobacterium aestuarii</name>
    <dbReference type="NCBI Taxonomy" id="1821621"/>
    <lineage>
        <taxon>Bacteria</taxon>
        <taxon>Pseudomonadati</taxon>
        <taxon>Pseudomonadota</taxon>
        <taxon>Gammaproteobacteria</taxon>
        <taxon>Oceanospirillales</taxon>
        <taxon>Oceanospirillaceae</taxon>
        <taxon>Marinobacterium</taxon>
    </lineage>
</organism>
<dbReference type="OrthoDB" id="7183688at2"/>